<dbReference type="PANTHER" id="PTHR36842">
    <property type="entry name" value="PROTEIN TOLB HOMOLOG"/>
    <property type="match status" value="1"/>
</dbReference>
<feature type="DNA-binding region" description="OmpR/PhoB-type" evidence="3">
    <location>
        <begin position="7"/>
        <end position="107"/>
    </location>
</feature>
<sequence>MRGIFTPQEFHFGDFTLDQSNYRLQRGTHFLRLEKLPMDLLILLVQRRGELVSREEIAESLWGKDVFVDVDHSINTAVRKIRVVLRDDPDKPRFVETVVGKGYRFTAPVITSNGNSNLQVQPPPPPAQAPASPVVQPARQRVLSTRLLAALLAAVVLAMAAATLWLQRTERFWRNPIADARFQTITDFGGVEQAAAVSRDGHFVAFLSDRDGPMDVWVTQVGSGQFHNLTRGSAPELANPSIRTLGFAPDGSLVTYWVRRQDSSSGYAIGTWAVPTLGGEPKPYLEGAAEFDWSRDGSRLAYHTPGPGDPLFVSDGTQRPEGRPIFTAPAGLHSHFPLWSADTKFIYFVQGTLPDKLDIWRIPSVGGTPERITSHNTRVSYPVLLDRRTLMYLATDSDGSGPGLYSVDVEHRIPHRLPSGFDRYTSLSASADGRRLVATLASPKRTLWRLPIADSATEMSAAVPISLTTSTGFSPRLGSDYLVYVSATGTTESIWKLANGTGTELWSGQGARIFGGPAISADGRYIAFSVSQHGQTLLYVMQADGTNARIVSDSLNLQGAPAWSPDGQSITSAVLDHGVPHLFRVPVDGHPPTSFLRDYSVDPAWAPEGRLVVYSGPDIGTTFSVKAATGDAAPHPLPALTLTRGARHLAFLPGGRALVVLRGDIQHKDLWLIDLDTGSERQLTHLPSDFDIHDFDISPDGHEVVLEREQERSDVVLLDLPRP</sequence>
<dbReference type="GO" id="GO:0003677">
    <property type="term" value="F:DNA binding"/>
    <property type="evidence" value="ECO:0007669"/>
    <property type="project" value="UniProtKB-UniRule"/>
</dbReference>
<dbReference type="Pfam" id="PF07676">
    <property type="entry name" value="PD40"/>
    <property type="match status" value="2"/>
</dbReference>
<dbReference type="InterPro" id="IPR016032">
    <property type="entry name" value="Sig_transdc_resp-reg_C-effctor"/>
</dbReference>
<keyword evidence="2 3" id="KW-0238">DNA-binding</keyword>
<dbReference type="Pfam" id="PF00486">
    <property type="entry name" value="Trans_reg_C"/>
    <property type="match status" value="1"/>
</dbReference>
<dbReference type="EMBL" id="RSDW01000001">
    <property type="protein sequence ID" value="RSL16511.1"/>
    <property type="molecule type" value="Genomic_DNA"/>
</dbReference>
<dbReference type="CDD" id="cd00383">
    <property type="entry name" value="trans_reg_C"/>
    <property type="match status" value="1"/>
</dbReference>
<dbReference type="GO" id="GO:0006355">
    <property type="term" value="P:regulation of DNA-templated transcription"/>
    <property type="evidence" value="ECO:0007669"/>
    <property type="project" value="InterPro"/>
</dbReference>
<evidence type="ECO:0000313" key="7">
    <source>
        <dbReference type="Proteomes" id="UP000269669"/>
    </source>
</evidence>
<evidence type="ECO:0000313" key="6">
    <source>
        <dbReference type="EMBL" id="RSL16511.1"/>
    </source>
</evidence>
<evidence type="ECO:0000256" key="4">
    <source>
        <dbReference type="SAM" id="Phobius"/>
    </source>
</evidence>
<dbReference type="PROSITE" id="PS51755">
    <property type="entry name" value="OMPR_PHOB"/>
    <property type="match status" value="1"/>
</dbReference>
<protein>
    <submittedName>
        <fullName evidence="6">DNA-binding winged helix-turn-helix (WHTH) protein</fullName>
    </submittedName>
</protein>
<keyword evidence="4" id="KW-0812">Transmembrane</keyword>
<keyword evidence="4" id="KW-1133">Transmembrane helix</keyword>
<dbReference type="GO" id="GO:0000160">
    <property type="term" value="P:phosphorelay signal transduction system"/>
    <property type="evidence" value="ECO:0007669"/>
    <property type="project" value="InterPro"/>
</dbReference>
<comment type="caution">
    <text evidence="6">The sequence shown here is derived from an EMBL/GenBank/DDBJ whole genome shotgun (WGS) entry which is preliminary data.</text>
</comment>
<dbReference type="Gene3D" id="2.120.10.60">
    <property type="entry name" value="Tricorn protease N-terminal domain"/>
    <property type="match status" value="1"/>
</dbReference>
<evidence type="ECO:0000259" key="5">
    <source>
        <dbReference type="PROSITE" id="PS51755"/>
    </source>
</evidence>
<dbReference type="SUPFAM" id="SSF82171">
    <property type="entry name" value="DPP6 N-terminal domain-like"/>
    <property type="match status" value="1"/>
</dbReference>
<comment type="similarity">
    <text evidence="1">Belongs to the TolB family.</text>
</comment>
<reference evidence="6 7" key="1">
    <citation type="submission" date="2018-12" db="EMBL/GenBank/DDBJ databases">
        <title>Sequencing of bacterial isolates from soil warming experiment in Harvard Forest, Massachusetts, USA.</title>
        <authorList>
            <person name="Deangelis K."/>
        </authorList>
    </citation>
    <scope>NUCLEOTIDE SEQUENCE [LARGE SCALE GENOMIC DNA]</scope>
    <source>
        <strain evidence="6 7">EB153</strain>
    </source>
</reference>
<dbReference type="SMART" id="SM00862">
    <property type="entry name" value="Trans_reg_C"/>
    <property type="match status" value="1"/>
</dbReference>
<dbReference type="Proteomes" id="UP000269669">
    <property type="component" value="Unassembled WGS sequence"/>
</dbReference>
<dbReference type="SUPFAM" id="SSF69304">
    <property type="entry name" value="Tricorn protease N-terminal domain"/>
    <property type="match status" value="1"/>
</dbReference>
<keyword evidence="4" id="KW-0472">Membrane</keyword>
<evidence type="ECO:0000256" key="1">
    <source>
        <dbReference type="ARBA" id="ARBA00009820"/>
    </source>
</evidence>
<gene>
    <name evidence="6" type="ORF">EDE15_2029</name>
</gene>
<evidence type="ECO:0000256" key="3">
    <source>
        <dbReference type="PROSITE-ProRule" id="PRU01091"/>
    </source>
</evidence>
<feature type="domain" description="OmpR/PhoB-type" evidence="5">
    <location>
        <begin position="7"/>
        <end position="107"/>
    </location>
</feature>
<keyword evidence="7" id="KW-1185">Reference proteome</keyword>
<evidence type="ECO:0000256" key="2">
    <source>
        <dbReference type="ARBA" id="ARBA00023125"/>
    </source>
</evidence>
<dbReference type="Gene3D" id="2.120.10.30">
    <property type="entry name" value="TolB, C-terminal domain"/>
    <property type="match status" value="3"/>
</dbReference>
<dbReference type="InterPro" id="IPR011042">
    <property type="entry name" value="6-blade_b-propeller_TolB-like"/>
</dbReference>
<dbReference type="InterPro" id="IPR036388">
    <property type="entry name" value="WH-like_DNA-bd_sf"/>
</dbReference>
<dbReference type="RefSeq" id="WP_125485108.1">
    <property type="nucleotide sequence ID" value="NZ_RSDW01000001.1"/>
</dbReference>
<dbReference type="InterPro" id="IPR001867">
    <property type="entry name" value="OmpR/PhoB-type_DNA-bd"/>
</dbReference>
<organism evidence="6 7">
    <name type="scientific">Edaphobacter aggregans</name>
    <dbReference type="NCBI Taxonomy" id="570835"/>
    <lineage>
        <taxon>Bacteria</taxon>
        <taxon>Pseudomonadati</taxon>
        <taxon>Acidobacteriota</taxon>
        <taxon>Terriglobia</taxon>
        <taxon>Terriglobales</taxon>
        <taxon>Acidobacteriaceae</taxon>
        <taxon>Edaphobacter</taxon>
    </lineage>
</organism>
<accession>A0A428MHV3</accession>
<dbReference type="InterPro" id="IPR011659">
    <property type="entry name" value="WD40"/>
</dbReference>
<name>A0A428MHV3_9BACT</name>
<dbReference type="SUPFAM" id="SSF46894">
    <property type="entry name" value="C-terminal effector domain of the bipartite response regulators"/>
    <property type="match status" value="1"/>
</dbReference>
<proteinExistence type="inferred from homology"/>
<dbReference type="PANTHER" id="PTHR36842:SF1">
    <property type="entry name" value="PROTEIN TOLB"/>
    <property type="match status" value="1"/>
</dbReference>
<feature type="transmembrane region" description="Helical" evidence="4">
    <location>
        <begin position="147"/>
        <end position="166"/>
    </location>
</feature>
<dbReference type="AlphaFoldDB" id="A0A428MHV3"/>
<dbReference type="Gene3D" id="1.10.10.10">
    <property type="entry name" value="Winged helix-like DNA-binding domain superfamily/Winged helix DNA-binding domain"/>
    <property type="match status" value="1"/>
</dbReference>
<dbReference type="OrthoDB" id="9802240at2"/>